<dbReference type="RefSeq" id="WP_218103397.1">
    <property type="nucleotide sequence ID" value="NZ_CAJVCE010000055.1"/>
</dbReference>
<reference evidence="1 2" key="1">
    <citation type="submission" date="2021-06" db="EMBL/GenBank/DDBJ databases">
        <authorList>
            <person name="Criscuolo A."/>
        </authorList>
    </citation>
    <scope>NUCLEOTIDE SEQUENCE [LARGE SCALE GENOMIC DNA]</scope>
    <source>
        <strain evidence="2">CIP 111802</strain>
    </source>
</reference>
<accession>A0ABN7U026</accession>
<gene>
    <name evidence="1" type="ORF">PAECIP111802_07283</name>
</gene>
<dbReference type="Proteomes" id="UP000730618">
    <property type="component" value="Unassembled WGS sequence"/>
</dbReference>
<dbReference type="EMBL" id="CAJVCE010000055">
    <property type="protein sequence ID" value="CAG7659030.1"/>
    <property type="molecule type" value="Genomic_DNA"/>
</dbReference>
<proteinExistence type="predicted"/>
<evidence type="ECO:0000313" key="1">
    <source>
        <dbReference type="EMBL" id="CAG7659030.1"/>
    </source>
</evidence>
<keyword evidence="2" id="KW-1185">Reference proteome</keyword>
<organism evidence="1 2">
    <name type="scientific">Paenibacillus allorhizosphaerae</name>
    <dbReference type="NCBI Taxonomy" id="2849866"/>
    <lineage>
        <taxon>Bacteria</taxon>
        <taxon>Bacillati</taxon>
        <taxon>Bacillota</taxon>
        <taxon>Bacilli</taxon>
        <taxon>Bacillales</taxon>
        <taxon>Paenibacillaceae</taxon>
        <taxon>Paenibacillus</taxon>
    </lineage>
</organism>
<sequence length="65" mass="7077">MEHIFTLGGEALPISARGRMGEKRVNVLAQEFAAKMGLPDKERMSDTTKTIDVGDGYCDVDGPFC</sequence>
<comment type="caution">
    <text evidence="1">The sequence shown here is derived from an EMBL/GenBank/DDBJ whole genome shotgun (WGS) entry which is preliminary data.</text>
</comment>
<name>A0ABN7U026_9BACL</name>
<evidence type="ECO:0000313" key="2">
    <source>
        <dbReference type="Proteomes" id="UP000730618"/>
    </source>
</evidence>
<protein>
    <submittedName>
        <fullName evidence="1">Uncharacterized protein</fullName>
    </submittedName>
</protein>